<evidence type="ECO:0000313" key="2">
    <source>
        <dbReference type="EMBL" id="PRZ12360.1"/>
    </source>
</evidence>
<dbReference type="Proteomes" id="UP000238836">
    <property type="component" value="Unassembled WGS sequence"/>
</dbReference>
<comment type="caution">
    <text evidence="2">The sequence shown here is derived from an EMBL/GenBank/DDBJ whole genome shotgun (WGS) entry which is preliminary data.</text>
</comment>
<evidence type="ECO:0000313" key="3">
    <source>
        <dbReference type="Proteomes" id="UP000238836"/>
    </source>
</evidence>
<gene>
    <name evidence="2" type="ORF">CLV36_11424</name>
</gene>
<dbReference type="InterPro" id="IPR029432">
    <property type="entry name" value="Gp28/Gp37-like_dom"/>
</dbReference>
<feature type="domain" description="Gp28/Gp37-like" evidence="1">
    <location>
        <begin position="5"/>
        <end position="356"/>
    </location>
</feature>
<dbReference type="RefSeq" id="WP_181353079.1">
    <property type="nucleotide sequence ID" value="NZ_PVTZ01000014.1"/>
</dbReference>
<proteinExistence type="predicted"/>
<protein>
    <submittedName>
        <fullName evidence="2">ReqiPepy6 Gp37-like protein</fullName>
    </submittedName>
</protein>
<evidence type="ECO:0000259" key="1">
    <source>
        <dbReference type="Pfam" id="PF14594"/>
    </source>
</evidence>
<dbReference type="EMBL" id="PVTZ01000014">
    <property type="protein sequence ID" value="PRZ12360.1"/>
    <property type="molecule type" value="Genomic_DNA"/>
</dbReference>
<name>A0ABX5EKI6_9BACL</name>
<reference evidence="2 3" key="1">
    <citation type="submission" date="2018-03" db="EMBL/GenBank/DDBJ databases">
        <title>Genomic Encyclopedia of Archaeal and Bacterial Type Strains, Phase II (KMG-II): from individual species to whole genera.</title>
        <authorList>
            <person name="Goeker M."/>
        </authorList>
    </citation>
    <scope>NUCLEOTIDE SEQUENCE [LARGE SCALE GENOMIC DNA]</scope>
    <source>
        <strain evidence="2 3">RHA1</strain>
    </source>
</reference>
<accession>A0ABX5EKI6</accession>
<keyword evidence="3" id="KW-1185">Reference proteome</keyword>
<organism evidence="2 3">
    <name type="scientific">Laceyella sediminis</name>
    <dbReference type="NCBI Taxonomy" id="573074"/>
    <lineage>
        <taxon>Bacteria</taxon>
        <taxon>Bacillati</taxon>
        <taxon>Bacillota</taxon>
        <taxon>Bacilli</taxon>
        <taxon>Bacillales</taxon>
        <taxon>Thermoactinomycetaceae</taxon>
        <taxon>Laceyella</taxon>
    </lineage>
</organism>
<dbReference type="Pfam" id="PF14594">
    <property type="entry name" value="Sipho_Gp37"/>
    <property type="match status" value="1"/>
</dbReference>
<sequence length="382" mass="42685">MALYEIWVRDRELNLVGSITTFRQLELTMKFNDVGKWTLDLPPDSPDVRMLLEVRKQGGGIGGILVTRDGNPIFSGPIRNVELNNDLSSSSGYTFYGTDDNGLLATRLALPPPYYAIAGTGYGYDVFTGPAESALYHLVQRNCAELASAYRRIPGLYTDIDMKQGETVTIRSRLDPLMDKLQEAALADGNLGFRVLQLLNNFMIFQVYTPQDRAQDLVFSRKRGNLGSYRYSVEAPAANYVIVGGGGEGEARTFMYSGDEPSRTLYGTIEMFVDQRSTTDNNELLQALNNALVENTEKTCLEISPLDVHPTRYLENYDLGDRCTVEVEGEIIQDVIRVINITLGKDGEKIVPTVGTPNVGTQFRLFDQYRNLESRVGNLERR</sequence>